<feature type="domain" description="BPL/LPL catalytic" evidence="8">
    <location>
        <begin position="24"/>
        <end position="210"/>
    </location>
</feature>
<dbReference type="Pfam" id="PF10437">
    <property type="entry name" value="Lip_prot_lig_C"/>
    <property type="match status" value="1"/>
</dbReference>
<keyword evidence="5" id="KW-0547">Nucleotide-binding</keyword>
<dbReference type="UniPathway" id="UPA00537">
    <property type="reaction ID" value="UER00594"/>
</dbReference>
<comment type="pathway">
    <text evidence="2">Protein modification; protein lipoylation via exogenous pathway; protein N(6)-(lipoyl)lysine from lipoate: step 1/2.</text>
</comment>
<dbReference type="PATRIC" id="fig|1379739.3.peg.1740"/>
<dbReference type="Gene3D" id="3.30.390.50">
    <property type="entry name" value="CO dehydrogenase flavoprotein, C-terminal domain"/>
    <property type="match status" value="1"/>
</dbReference>
<dbReference type="Pfam" id="PF21948">
    <property type="entry name" value="LplA-B_cat"/>
    <property type="match status" value="1"/>
</dbReference>
<accession>A0A0D1BU84</accession>
<protein>
    <recommendedName>
        <fullName evidence="3">lipoate--protein ligase</fullName>
        <ecNumber evidence="3">6.3.1.20</ecNumber>
    </recommendedName>
</protein>
<dbReference type="OrthoDB" id="9788148at2"/>
<dbReference type="InterPro" id="IPR004562">
    <property type="entry name" value="LipoylTrfase_LipoateP_Ligase"/>
</dbReference>
<dbReference type="AlphaFoldDB" id="A0A0D1BU84"/>
<comment type="pathway">
    <text evidence="1">Protein modification; protein lipoylation via exogenous pathway; protein N(6)-(lipoyl)lysine from lipoate: step 2/2.</text>
</comment>
<dbReference type="GO" id="GO:0017118">
    <property type="term" value="F:lipoyltransferase activity"/>
    <property type="evidence" value="ECO:0007669"/>
    <property type="project" value="TreeGrafter"/>
</dbReference>
<keyword evidence="4 9" id="KW-0436">Ligase</keyword>
<evidence type="ECO:0000313" key="9">
    <source>
        <dbReference type="EMBL" id="KIS23347.1"/>
    </source>
</evidence>
<dbReference type="InterPro" id="IPR045864">
    <property type="entry name" value="aa-tRNA-synth_II/BPL/LPL"/>
</dbReference>
<dbReference type="Proteomes" id="UP000032250">
    <property type="component" value="Unassembled WGS sequence"/>
</dbReference>
<evidence type="ECO:0000256" key="4">
    <source>
        <dbReference type="ARBA" id="ARBA00022598"/>
    </source>
</evidence>
<dbReference type="GO" id="GO:0009249">
    <property type="term" value="P:protein lipoylation"/>
    <property type="evidence" value="ECO:0007669"/>
    <property type="project" value="InterPro"/>
</dbReference>
<dbReference type="GO" id="GO:0005737">
    <property type="term" value="C:cytoplasm"/>
    <property type="evidence" value="ECO:0007669"/>
    <property type="project" value="TreeGrafter"/>
</dbReference>
<dbReference type="PROSITE" id="PS51733">
    <property type="entry name" value="BPL_LPL_CATALYTIC"/>
    <property type="match status" value="1"/>
</dbReference>
<evidence type="ECO:0000256" key="7">
    <source>
        <dbReference type="ARBA" id="ARBA00048037"/>
    </source>
</evidence>
<keyword evidence="6" id="KW-0067">ATP-binding</keyword>
<dbReference type="PANTHER" id="PTHR12561:SF3">
    <property type="entry name" value="LIPOYLTRANSFERASE 1, MITOCHONDRIAL"/>
    <property type="match status" value="1"/>
</dbReference>
<dbReference type="EC" id="6.3.1.20" evidence="3"/>
<comment type="caution">
    <text evidence="9">The sequence shown here is derived from an EMBL/GenBank/DDBJ whole genome shotgun (WGS) entry which is preliminary data.</text>
</comment>
<evidence type="ECO:0000256" key="3">
    <source>
        <dbReference type="ARBA" id="ARBA00012367"/>
    </source>
</evidence>
<evidence type="ECO:0000256" key="5">
    <source>
        <dbReference type="ARBA" id="ARBA00022741"/>
    </source>
</evidence>
<dbReference type="InterPro" id="IPR004143">
    <property type="entry name" value="BPL_LPL_catalytic"/>
</dbReference>
<evidence type="ECO:0000259" key="8">
    <source>
        <dbReference type="PROSITE" id="PS51733"/>
    </source>
</evidence>
<proteinExistence type="predicted"/>
<name>A0A0D1BU84_CLOBO</name>
<evidence type="ECO:0000256" key="2">
    <source>
        <dbReference type="ARBA" id="ARBA00005124"/>
    </source>
</evidence>
<dbReference type="RefSeq" id="WP_042385237.1">
    <property type="nucleotide sequence ID" value="NZ_JXSU01000007.1"/>
</dbReference>
<evidence type="ECO:0000313" key="10">
    <source>
        <dbReference type="Proteomes" id="UP000032250"/>
    </source>
</evidence>
<organism evidence="9 10">
    <name type="scientific">Clostridium botulinum B2 450</name>
    <dbReference type="NCBI Taxonomy" id="1379739"/>
    <lineage>
        <taxon>Bacteria</taxon>
        <taxon>Bacillati</taxon>
        <taxon>Bacillota</taxon>
        <taxon>Clostridia</taxon>
        <taxon>Eubacteriales</taxon>
        <taxon>Clostridiaceae</taxon>
        <taxon>Clostridium</taxon>
    </lineage>
</organism>
<dbReference type="Gene3D" id="3.30.930.10">
    <property type="entry name" value="Bira Bifunctional Protein, Domain 2"/>
    <property type="match status" value="1"/>
</dbReference>
<dbReference type="SUPFAM" id="SSF82649">
    <property type="entry name" value="SufE/NifU"/>
    <property type="match status" value="1"/>
</dbReference>
<gene>
    <name evidence="9" type="ORF">N495_07015</name>
</gene>
<dbReference type="InterPro" id="IPR019491">
    <property type="entry name" value="Lipoate_protein_ligase_C"/>
</dbReference>
<dbReference type="CDD" id="cd16443">
    <property type="entry name" value="LplA"/>
    <property type="match status" value="1"/>
</dbReference>
<dbReference type="GO" id="GO:0005524">
    <property type="term" value="F:ATP binding"/>
    <property type="evidence" value="ECO:0007669"/>
    <property type="project" value="UniProtKB-KW"/>
</dbReference>
<reference evidence="9 10" key="1">
    <citation type="submission" date="2014-06" db="EMBL/GenBank/DDBJ databases">
        <title>Genome characterization of distinct group I Clostridium botulinum lineages.</title>
        <authorList>
            <person name="Giordani F."/>
            <person name="Anselmo A."/>
            <person name="Fillo S."/>
            <person name="Palozzi A.M."/>
            <person name="Fortunato A."/>
            <person name="Gentile B."/>
            <person name="Ciammaruconi A."/>
            <person name="Anniballi F."/>
            <person name="De Medici D."/>
            <person name="Lista F."/>
        </authorList>
    </citation>
    <scope>NUCLEOTIDE SEQUENCE [LARGE SCALE GENOMIC DNA]</scope>
    <source>
        <strain evidence="9 10">B2 450</strain>
    </source>
</reference>
<dbReference type="SUPFAM" id="SSF55681">
    <property type="entry name" value="Class II aaRS and biotin synthetases"/>
    <property type="match status" value="1"/>
</dbReference>
<comment type="catalytic activity">
    <reaction evidence="7">
        <text>L-lysyl-[lipoyl-carrier protein] + (R)-lipoate + ATP = N(6)-[(R)-lipoyl]-L-lysyl-[lipoyl-carrier protein] + AMP + diphosphate + H(+)</text>
        <dbReference type="Rhea" id="RHEA:49288"/>
        <dbReference type="Rhea" id="RHEA-COMP:10500"/>
        <dbReference type="Rhea" id="RHEA-COMP:10502"/>
        <dbReference type="ChEBI" id="CHEBI:15378"/>
        <dbReference type="ChEBI" id="CHEBI:29969"/>
        <dbReference type="ChEBI" id="CHEBI:30616"/>
        <dbReference type="ChEBI" id="CHEBI:33019"/>
        <dbReference type="ChEBI" id="CHEBI:83088"/>
        <dbReference type="ChEBI" id="CHEBI:83099"/>
        <dbReference type="ChEBI" id="CHEBI:456215"/>
        <dbReference type="EC" id="6.3.1.20"/>
    </reaction>
</comment>
<dbReference type="GO" id="GO:0016979">
    <property type="term" value="F:lipoate-protein ligase activity"/>
    <property type="evidence" value="ECO:0007669"/>
    <property type="project" value="UniProtKB-EC"/>
</dbReference>
<evidence type="ECO:0000256" key="6">
    <source>
        <dbReference type="ARBA" id="ARBA00022840"/>
    </source>
</evidence>
<evidence type="ECO:0000256" key="1">
    <source>
        <dbReference type="ARBA" id="ARBA00005085"/>
    </source>
</evidence>
<dbReference type="PANTHER" id="PTHR12561">
    <property type="entry name" value="LIPOATE-PROTEIN LIGASE"/>
    <property type="match status" value="1"/>
</dbReference>
<dbReference type="EMBL" id="JXSU01000007">
    <property type="protein sequence ID" value="KIS23347.1"/>
    <property type="molecule type" value="Genomic_DNA"/>
</dbReference>
<sequence length="325" mass="38115">MIFINHNNTNPYFNHAAEQYVLENIKDECFMLWRNEPCILVGRNQNAMAEVNGDYIKEKGMKIVRRLTGGGTVFNDLGNINFTFIGRTSENVEENFRKFTKPIIEALNFLGVQAKFSGKNDLVIEGKKISGNAQYYYKDKVLHHGTLLFSVSMGELIKALKVNPLKFKDKAVKSMEARVTNINKYLNNMDVIEFKNYVVDYVMKCFSKKELYEFSEKELKQIDKIVKNRFSTWKWNFGDSPKYNYSKEGRCGKNTIQVNLNVENGYIKEMKFYGDFFFKKDIKGLEYKFKEIKHEEKHVKQVLNNININEYINGVKNEEILELMF</sequence>
<dbReference type="HOGENOM" id="CLU_022986_0_2_9"/>
<dbReference type="NCBIfam" id="TIGR00545">
    <property type="entry name" value="lipoyltrans"/>
    <property type="match status" value="1"/>
</dbReference>